<feature type="transmembrane region" description="Helical" evidence="5">
    <location>
        <begin position="21"/>
        <end position="39"/>
    </location>
</feature>
<keyword evidence="4 5" id="KW-0472">Membrane</keyword>
<accession>F4LPH7</accession>
<dbReference type="Proteomes" id="UP000006546">
    <property type="component" value="Chromosome"/>
</dbReference>
<keyword evidence="7" id="KW-1185">Reference proteome</keyword>
<dbReference type="EMBL" id="CP002696">
    <property type="protein sequence ID" value="AEE15988.1"/>
    <property type="molecule type" value="Genomic_DNA"/>
</dbReference>
<protein>
    <submittedName>
        <fullName evidence="6">ABC-type transporter, integral membrane subunit</fullName>
    </submittedName>
</protein>
<proteinExistence type="predicted"/>
<evidence type="ECO:0000256" key="3">
    <source>
        <dbReference type="ARBA" id="ARBA00022989"/>
    </source>
</evidence>
<dbReference type="PANTHER" id="PTHR33514:SF1">
    <property type="entry name" value="ABC TRANSPORTER PERMEASE"/>
    <property type="match status" value="1"/>
</dbReference>
<dbReference type="RefSeq" id="WP_013757707.1">
    <property type="nucleotide sequence ID" value="NC_015500.1"/>
</dbReference>
<gene>
    <name evidence="6" type="ordered locus">Trebr_0545</name>
</gene>
<dbReference type="eggNOG" id="COG0619">
    <property type="taxonomic scope" value="Bacteria"/>
</dbReference>
<dbReference type="STRING" id="906968.Trebr_0545"/>
<dbReference type="GO" id="GO:0005886">
    <property type="term" value="C:plasma membrane"/>
    <property type="evidence" value="ECO:0007669"/>
    <property type="project" value="TreeGrafter"/>
</dbReference>
<dbReference type="PANTHER" id="PTHR33514">
    <property type="entry name" value="PROTEIN ABCI12, CHLOROPLASTIC"/>
    <property type="match status" value="1"/>
</dbReference>
<sequence>MASKPNPVMSFIPKNSVIHSLTGTTKLVFFLLFTFASMLTYDTRVLAGLLVVSFSLFSVSKISFREVRFVFWFMLIFLLLNNAFIFLFAPDQGTEIYGTRHVLFHIAWRYDVTAEQLFYHFNISLKYFVALPVALLFICTTNPSEFASSLNGVSVSYRIGYAVAIALRYIPDIQRDYRNISQAQQARGVELGKKVKLHARVKNSVAILLPLILSSISRTETIANAMELRGFGKKNKRTWYVRRPFARNDYAAIGFGVLLLAASLIITFHDGSRFWNPFA</sequence>
<dbReference type="HOGENOM" id="CLU_056469_2_1_12"/>
<dbReference type="Pfam" id="PF02361">
    <property type="entry name" value="CbiQ"/>
    <property type="match status" value="1"/>
</dbReference>
<dbReference type="AlphaFoldDB" id="F4LPH7"/>
<evidence type="ECO:0000313" key="7">
    <source>
        <dbReference type="Proteomes" id="UP000006546"/>
    </source>
</evidence>
<evidence type="ECO:0000256" key="2">
    <source>
        <dbReference type="ARBA" id="ARBA00022692"/>
    </source>
</evidence>
<comment type="subcellular location">
    <subcellularLocation>
        <location evidence="1">Membrane</location>
        <topology evidence="1">Multi-pass membrane protein</topology>
    </subcellularLocation>
</comment>
<dbReference type="KEGG" id="tbe:Trebr_0545"/>
<dbReference type="InterPro" id="IPR003339">
    <property type="entry name" value="ABC/ECF_trnsptr_transmembrane"/>
</dbReference>
<organism evidence="6 7">
    <name type="scientific">Treponema brennaborense (strain DSM 12168 / CIP 105900 / DD5/3)</name>
    <dbReference type="NCBI Taxonomy" id="906968"/>
    <lineage>
        <taxon>Bacteria</taxon>
        <taxon>Pseudomonadati</taxon>
        <taxon>Spirochaetota</taxon>
        <taxon>Spirochaetia</taxon>
        <taxon>Spirochaetales</taxon>
        <taxon>Treponemataceae</taxon>
        <taxon>Treponema</taxon>
    </lineage>
</organism>
<feature type="transmembrane region" description="Helical" evidence="5">
    <location>
        <begin position="250"/>
        <end position="269"/>
    </location>
</feature>
<feature type="transmembrane region" description="Helical" evidence="5">
    <location>
        <begin position="69"/>
        <end position="89"/>
    </location>
</feature>
<feature type="transmembrane region" description="Helical" evidence="5">
    <location>
        <begin position="117"/>
        <end position="139"/>
    </location>
</feature>
<evidence type="ECO:0000256" key="1">
    <source>
        <dbReference type="ARBA" id="ARBA00004141"/>
    </source>
</evidence>
<reference evidence="7" key="1">
    <citation type="submission" date="2011-04" db="EMBL/GenBank/DDBJ databases">
        <title>The complete genome of Treponema brennaborense DSM 12168.</title>
        <authorList>
            <person name="Lucas S."/>
            <person name="Han J."/>
            <person name="Lapidus A."/>
            <person name="Bruce D."/>
            <person name="Goodwin L."/>
            <person name="Pitluck S."/>
            <person name="Peters L."/>
            <person name="Kyrpides N."/>
            <person name="Mavromatis K."/>
            <person name="Ivanova N."/>
            <person name="Mikhailova N."/>
            <person name="Pagani I."/>
            <person name="Teshima H."/>
            <person name="Detter J.C."/>
            <person name="Tapia R."/>
            <person name="Han C."/>
            <person name="Land M."/>
            <person name="Hauser L."/>
            <person name="Markowitz V."/>
            <person name="Cheng J.-F."/>
            <person name="Hugenholtz P."/>
            <person name="Woyke T."/>
            <person name="Wu D."/>
            <person name="Gronow S."/>
            <person name="Wellnitz S."/>
            <person name="Brambilla E."/>
            <person name="Klenk H.-P."/>
            <person name="Eisen J.A."/>
        </authorList>
    </citation>
    <scope>NUCLEOTIDE SEQUENCE [LARGE SCALE GENOMIC DNA]</scope>
    <source>
        <strain evidence="7">DSM 12168 / CIP 105900 / DD5/3</strain>
    </source>
</reference>
<keyword evidence="2 5" id="KW-0812">Transmembrane</keyword>
<keyword evidence="3 5" id="KW-1133">Transmembrane helix</keyword>
<dbReference type="CDD" id="cd16914">
    <property type="entry name" value="EcfT"/>
    <property type="match status" value="1"/>
</dbReference>
<feature type="transmembrane region" description="Helical" evidence="5">
    <location>
        <begin position="45"/>
        <end position="62"/>
    </location>
</feature>
<name>F4LPH7_TREBD</name>
<evidence type="ECO:0000256" key="5">
    <source>
        <dbReference type="SAM" id="Phobius"/>
    </source>
</evidence>
<evidence type="ECO:0000313" key="6">
    <source>
        <dbReference type="EMBL" id="AEE15988.1"/>
    </source>
</evidence>
<evidence type="ECO:0000256" key="4">
    <source>
        <dbReference type="ARBA" id="ARBA00023136"/>
    </source>
</evidence>